<dbReference type="KEGG" id="dsl:Dacsa_2144"/>
<feature type="domain" description="Putative restriction endonuclease" evidence="1">
    <location>
        <begin position="14"/>
        <end position="182"/>
    </location>
</feature>
<evidence type="ECO:0000313" key="3">
    <source>
        <dbReference type="Proteomes" id="UP000010482"/>
    </source>
</evidence>
<gene>
    <name evidence="2" type="ORF">Dacsa_2144</name>
</gene>
<accession>K9YV31</accession>
<dbReference type="AlphaFoldDB" id="K9YV31"/>
<dbReference type="EMBL" id="CP003944">
    <property type="protein sequence ID" value="AFZ50776.1"/>
    <property type="molecule type" value="Genomic_DNA"/>
</dbReference>
<dbReference type="eggNOG" id="COG4636">
    <property type="taxonomic scope" value="Bacteria"/>
</dbReference>
<dbReference type="InterPro" id="IPR012296">
    <property type="entry name" value="Nuclease_put_TT1808"/>
</dbReference>
<dbReference type="InterPro" id="IPR011335">
    <property type="entry name" value="Restrct_endonuc-II-like"/>
</dbReference>
<organism evidence="2 3">
    <name type="scientific">Dactylococcopsis salina (strain PCC 8305)</name>
    <name type="common">Myxobactron salinum</name>
    <dbReference type="NCBI Taxonomy" id="13035"/>
    <lineage>
        <taxon>Bacteria</taxon>
        <taxon>Bacillati</taxon>
        <taxon>Cyanobacteriota</taxon>
        <taxon>Cyanophyceae</taxon>
        <taxon>Nodosilineales</taxon>
        <taxon>Cymatolegaceae</taxon>
        <taxon>Dactylococcopsis</taxon>
    </lineage>
</organism>
<dbReference type="InterPro" id="IPR008538">
    <property type="entry name" value="Uma2"/>
</dbReference>
<dbReference type="Proteomes" id="UP000010482">
    <property type="component" value="Chromosome"/>
</dbReference>
<reference evidence="2" key="1">
    <citation type="submission" date="2012-04" db="EMBL/GenBank/DDBJ databases">
        <title>Finished genome of Dactylococcopsis salina PCC 8305.</title>
        <authorList>
            <consortium name="US DOE Joint Genome Institute"/>
            <person name="Gugger M."/>
            <person name="Coursin T."/>
            <person name="Rippka R."/>
            <person name="Tandeau De Marsac N."/>
            <person name="Huntemann M."/>
            <person name="Wei C.-L."/>
            <person name="Han J."/>
            <person name="Detter J.C."/>
            <person name="Han C."/>
            <person name="Tapia R."/>
            <person name="Daligault H."/>
            <person name="Chen A."/>
            <person name="Krypides N."/>
            <person name="Mavromatis K."/>
            <person name="Markowitz V."/>
            <person name="Szeto E."/>
            <person name="Ivanova N."/>
            <person name="Ovchinnikova G."/>
            <person name="Pagani I."/>
            <person name="Pati A."/>
            <person name="Goodwin L."/>
            <person name="Peters L."/>
            <person name="Pitluck S."/>
            <person name="Woyke T."/>
            <person name="Kerfeld C."/>
        </authorList>
    </citation>
    <scope>NUCLEOTIDE SEQUENCE [LARGE SCALE GENOMIC DNA]</scope>
    <source>
        <strain evidence="2">PCC 8305</strain>
    </source>
</reference>
<sequence>MISQTVEEKKYTRQEYFDFEVNSQEKHEYIDGEVRKMASETPNHNLIIGNAFFALKFALKTKNYDIFVSDQRLWIPEKNIYTYPDIMIIQGELQFQEGRKDTLMNPCLIGEVLSNSTQGYDKDEKFQAYRSIPSFQEYVLIDQYSPQIEHYRKTDRHQWLFTEYQGLDSILTLAIDGMTIPLADIYDKVRFD</sequence>
<keyword evidence="3" id="KW-1185">Reference proteome</keyword>
<dbReference type="Gene3D" id="3.90.1570.10">
    <property type="entry name" value="tt1808, chain A"/>
    <property type="match status" value="1"/>
</dbReference>
<dbReference type="PANTHER" id="PTHR36558:SF1">
    <property type="entry name" value="RESTRICTION ENDONUCLEASE DOMAIN-CONTAINING PROTEIN-RELATED"/>
    <property type="match status" value="1"/>
</dbReference>
<dbReference type="HOGENOM" id="CLU_076312_6_0_3"/>
<dbReference type="PANTHER" id="PTHR36558">
    <property type="entry name" value="GLR1098 PROTEIN"/>
    <property type="match status" value="1"/>
</dbReference>
<evidence type="ECO:0000313" key="2">
    <source>
        <dbReference type="EMBL" id="AFZ50776.1"/>
    </source>
</evidence>
<dbReference type="OrthoDB" id="428347at2"/>
<dbReference type="PATRIC" id="fig|13035.3.peg.2433"/>
<name>K9YV31_DACS8</name>
<dbReference type="SUPFAM" id="SSF52980">
    <property type="entry name" value="Restriction endonuclease-like"/>
    <property type="match status" value="1"/>
</dbReference>
<dbReference type="Pfam" id="PF05685">
    <property type="entry name" value="Uma2"/>
    <property type="match status" value="1"/>
</dbReference>
<evidence type="ECO:0000259" key="1">
    <source>
        <dbReference type="Pfam" id="PF05685"/>
    </source>
</evidence>
<protein>
    <recommendedName>
        <fullName evidence="1">Putative restriction endonuclease domain-containing protein</fullName>
    </recommendedName>
</protein>
<proteinExistence type="predicted"/>
<dbReference type="CDD" id="cd06260">
    <property type="entry name" value="DUF820-like"/>
    <property type="match status" value="1"/>
</dbReference>
<dbReference type="STRING" id="13035.Dacsa_2144"/>